<sequence>MLGLLAMTSASKSALPQELSCAEGWHSQKVGDYCNTCCLDQESSLVKAAKAKAVPACWLICANENLQCPPNMYLKQNGDCYTCCVEIGELGSSLVSPAQTPFRMCKDL</sequence>
<evidence type="ECO:0000313" key="1">
    <source>
        <dbReference type="EMBL" id="KAF7364478.1"/>
    </source>
</evidence>
<keyword evidence="2" id="KW-1185">Reference proteome</keyword>
<evidence type="ECO:0000313" key="2">
    <source>
        <dbReference type="Proteomes" id="UP000623467"/>
    </source>
</evidence>
<dbReference type="OrthoDB" id="3440400at2759"/>
<organism evidence="1 2">
    <name type="scientific">Mycena sanguinolenta</name>
    <dbReference type="NCBI Taxonomy" id="230812"/>
    <lineage>
        <taxon>Eukaryota</taxon>
        <taxon>Fungi</taxon>
        <taxon>Dikarya</taxon>
        <taxon>Basidiomycota</taxon>
        <taxon>Agaricomycotina</taxon>
        <taxon>Agaricomycetes</taxon>
        <taxon>Agaricomycetidae</taxon>
        <taxon>Agaricales</taxon>
        <taxon>Marasmiineae</taxon>
        <taxon>Mycenaceae</taxon>
        <taxon>Mycena</taxon>
    </lineage>
</organism>
<accession>A0A8H6YQQ1</accession>
<protein>
    <submittedName>
        <fullName evidence="1">Uncharacterized protein</fullName>
    </submittedName>
</protein>
<name>A0A8H6YQQ1_9AGAR</name>
<reference evidence="1" key="1">
    <citation type="submission" date="2020-05" db="EMBL/GenBank/DDBJ databases">
        <title>Mycena genomes resolve the evolution of fungal bioluminescence.</title>
        <authorList>
            <person name="Tsai I.J."/>
        </authorList>
    </citation>
    <scope>NUCLEOTIDE SEQUENCE</scope>
    <source>
        <strain evidence="1">160909Yilan</strain>
    </source>
</reference>
<dbReference type="AlphaFoldDB" id="A0A8H6YQQ1"/>
<proteinExistence type="predicted"/>
<gene>
    <name evidence="1" type="ORF">MSAN_01109200</name>
</gene>
<dbReference type="EMBL" id="JACAZH010000007">
    <property type="protein sequence ID" value="KAF7364478.1"/>
    <property type="molecule type" value="Genomic_DNA"/>
</dbReference>
<comment type="caution">
    <text evidence="1">The sequence shown here is derived from an EMBL/GenBank/DDBJ whole genome shotgun (WGS) entry which is preliminary data.</text>
</comment>
<dbReference type="Proteomes" id="UP000623467">
    <property type="component" value="Unassembled WGS sequence"/>
</dbReference>